<dbReference type="AlphaFoldDB" id="A0A0C3MDT5"/>
<dbReference type="Proteomes" id="UP000031980">
    <property type="component" value="Unassembled WGS sequence"/>
</dbReference>
<accession>A0A0C3MDT5</accession>
<gene>
    <name evidence="2" type="ORF">BA92_10470</name>
</gene>
<evidence type="ECO:0000313" key="3">
    <source>
        <dbReference type="Proteomes" id="UP000031980"/>
    </source>
</evidence>
<keyword evidence="3" id="KW-1185">Reference proteome</keyword>
<proteinExistence type="predicted"/>
<protein>
    <submittedName>
        <fullName evidence="2">Uncharacterized protein</fullName>
    </submittedName>
</protein>
<reference evidence="2 3" key="1">
    <citation type="submission" date="2014-07" db="EMBL/GenBank/DDBJ databases">
        <title>Porphyromonadaceae bacterium OUH 308042 = ATCC BAA-2681 = DSM 28342 draft genome.</title>
        <authorList>
            <person name="Sydenham T.V."/>
            <person name="Hasman H."/>
            <person name="Justensen U.S."/>
        </authorList>
    </citation>
    <scope>NUCLEOTIDE SEQUENCE [LARGE SCALE GENOMIC DNA]</scope>
    <source>
        <strain evidence="2 3">OUH 308042</strain>
    </source>
</reference>
<sequence>MKKKSIFFIVLFVCVILLIIYNYSGIELFSSYEKEFVIENQEVWHQQLSFKKSLSLGRALVKLKGDVEGDLEFIYSDGENEWKVDISQQEVNRYRGTSFSYDWYSEDMTVTIKSKKGKIKKLKVFFD</sequence>
<keyword evidence="1" id="KW-0812">Transmembrane</keyword>
<comment type="caution">
    <text evidence="2">The sequence shown here is derived from an EMBL/GenBank/DDBJ whole genome shotgun (WGS) entry which is preliminary data.</text>
</comment>
<keyword evidence="1" id="KW-0472">Membrane</keyword>
<dbReference type="RefSeq" id="WP_041505303.1">
    <property type="nucleotide sequence ID" value="NZ_JPIU01000039.1"/>
</dbReference>
<keyword evidence="1" id="KW-1133">Transmembrane helix</keyword>
<dbReference type="EMBL" id="JPIU01000039">
    <property type="protein sequence ID" value="KIO44593.1"/>
    <property type="molecule type" value="Genomic_DNA"/>
</dbReference>
<evidence type="ECO:0000256" key="1">
    <source>
        <dbReference type="SAM" id="Phobius"/>
    </source>
</evidence>
<name>A0A0C3MDT5_9PORP</name>
<feature type="transmembrane region" description="Helical" evidence="1">
    <location>
        <begin position="6"/>
        <end position="24"/>
    </location>
</feature>
<organism evidence="2 3">
    <name type="scientific">Sanguibacteroides justesenii</name>
    <dbReference type="NCBI Taxonomy" id="1547597"/>
    <lineage>
        <taxon>Bacteria</taxon>
        <taxon>Pseudomonadati</taxon>
        <taxon>Bacteroidota</taxon>
        <taxon>Bacteroidia</taxon>
        <taxon>Bacteroidales</taxon>
        <taxon>Porphyromonadaceae</taxon>
        <taxon>Sanguibacteroides</taxon>
    </lineage>
</organism>
<evidence type="ECO:0000313" key="2">
    <source>
        <dbReference type="EMBL" id="KIO44593.1"/>
    </source>
</evidence>